<dbReference type="EMBL" id="JACCFO010000001">
    <property type="protein sequence ID" value="NYI96194.1"/>
    <property type="molecule type" value="Genomic_DNA"/>
</dbReference>
<gene>
    <name evidence="1" type="ORF">HNR12_002471</name>
</gene>
<sequence length="66" mass="7123">MDVVSRREPDAVMVAFEVHDNGSKLTITADGRDLTGVQINDLLQRLTGVATILSGRWSRPGRSVSG</sequence>
<dbReference type="AlphaFoldDB" id="A0A853BN76"/>
<keyword evidence="2" id="KW-1185">Reference proteome</keyword>
<dbReference type="RefSeq" id="WP_179767596.1">
    <property type="nucleotide sequence ID" value="NZ_JACCFO010000001.1"/>
</dbReference>
<comment type="caution">
    <text evidence="1">The sequence shown here is derived from an EMBL/GenBank/DDBJ whole genome shotgun (WGS) entry which is preliminary data.</text>
</comment>
<dbReference type="Proteomes" id="UP000575985">
    <property type="component" value="Unassembled WGS sequence"/>
</dbReference>
<proteinExistence type="predicted"/>
<organism evidence="1 2">
    <name type="scientific">Streptomonospora nanhaiensis</name>
    <dbReference type="NCBI Taxonomy" id="1323731"/>
    <lineage>
        <taxon>Bacteria</taxon>
        <taxon>Bacillati</taxon>
        <taxon>Actinomycetota</taxon>
        <taxon>Actinomycetes</taxon>
        <taxon>Streptosporangiales</taxon>
        <taxon>Nocardiopsidaceae</taxon>
        <taxon>Streptomonospora</taxon>
    </lineage>
</organism>
<evidence type="ECO:0000313" key="1">
    <source>
        <dbReference type="EMBL" id="NYI96194.1"/>
    </source>
</evidence>
<evidence type="ECO:0000313" key="2">
    <source>
        <dbReference type="Proteomes" id="UP000575985"/>
    </source>
</evidence>
<reference evidence="1 2" key="1">
    <citation type="submission" date="2020-07" db="EMBL/GenBank/DDBJ databases">
        <title>Sequencing the genomes of 1000 actinobacteria strains.</title>
        <authorList>
            <person name="Klenk H.-P."/>
        </authorList>
    </citation>
    <scope>NUCLEOTIDE SEQUENCE [LARGE SCALE GENOMIC DNA]</scope>
    <source>
        <strain evidence="1 2">DSM 45927</strain>
    </source>
</reference>
<protein>
    <submittedName>
        <fullName evidence="1">Uncharacterized protein</fullName>
    </submittedName>
</protein>
<accession>A0A853BN76</accession>
<name>A0A853BN76_9ACTN</name>